<organism evidence="7 8">
    <name type="scientific">Cnuibacter physcomitrellae</name>
    <dbReference type="NCBI Taxonomy" id="1619308"/>
    <lineage>
        <taxon>Bacteria</taxon>
        <taxon>Bacillati</taxon>
        <taxon>Actinomycetota</taxon>
        <taxon>Actinomycetes</taxon>
        <taxon>Micrococcales</taxon>
        <taxon>Microbacteriaceae</taxon>
        <taxon>Cnuibacter</taxon>
    </lineage>
</organism>
<keyword evidence="3" id="KW-0812">Transmembrane</keyword>
<dbReference type="STRING" id="1619308.B5808_13815"/>
<dbReference type="EMBL" id="CP020715">
    <property type="protein sequence ID" value="ARJ06175.1"/>
    <property type="molecule type" value="Genomic_DNA"/>
</dbReference>
<dbReference type="Gene3D" id="1.20.144.10">
    <property type="entry name" value="Phosphatidic acid phosphatase type 2/haloperoxidase"/>
    <property type="match status" value="2"/>
</dbReference>
<sequence length="258" mass="28239">MAEQEADAPHSHEEPHPTVREDAHALATGKPEDVVPVVVARRWPVVSAIVAVLLVLLLGGLLLLRQGAAPFEIDTEWMDEIIAHRSPVWEAPSLVMNTLGGGWIAIILVPVLAIAALLVFRRRWAALYLALALAVSAGVVQILKNVVGRTRPPDMLVTSDYGSFPSGHTANAATLTVVFGLVFWRLWVWLAGVAYTILMLLSRTYLGAHWLTDTLGGMVLGAGLAILIWAPFALRLRRERDGDHRPIWIRSRETTGSH</sequence>
<dbReference type="CDD" id="cd03392">
    <property type="entry name" value="PAP2_like_2"/>
    <property type="match status" value="1"/>
</dbReference>
<keyword evidence="8" id="KW-1185">Reference proteome</keyword>
<dbReference type="InterPro" id="IPR000326">
    <property type="entry name" value="PAP2/HPO"/>
</dbReference>
<evidence type="ECO:0000256" key="6">
    <source>
        <dbReference type="ARBA" id="ARBA00023136"/>
    </source>
</evidence>
<dbReference type="RefSeq" id="WP_085020313.1">
    <property type="nucleotide sequence ID" value="NZ_BMHD01000001.1"/>
</dbReference>
<accession>A0A1X9LLU8</accession>
<evidence type="ECO:0000256" key="1">
    <source>
        <dbReference type="ARBA" id="ARBA00004651"/>
    </source>
</evidence>
<dbReference type="GO" id="GO:0016787">
    <property type="term" value="F:hydrolase activity"/>
    <property type="evidence" value="ECO:0007669"/>
    <property type="project" value="UniProtKB-KW"/>
</dbReference>
<dbReference type="GO" id="GO:0005886">
    <property type="term" value="C:plasma membrane"/>
    <property type="evidence" value="ECO:0007669"/>
    <property type="project" value="UniProtKB-SubCell"/>
</dbReference>
<evidence type="ECO:0000256" key="2">
    <source>
        <dbReference type="ARBA" id="ARBA00022475"/>
    </source>
</evidence>
<keyword evidence="5" id="KW-1133">Transmembrane helix</keyword>
<evidence type="ECO:0000256" key="5">
    <source>
        <dbReference type="ARBA" id="ARBA00022989"/>
    </source>
</evidence>
<dbReference type="Pfam" id="PF01569">
    <property type="entry name" value="PAP2"/>
    <property type="match status" value="1"/>
</dbReference>
<name>A0A1X9LLU8_9MICO</name>
<protein>
    <submittedName>
        <fullName evidence="7">Uncharacterized protein</fullName>
    </submittedName>
</protein>
<evidence type="ECO:0000256" key="3">
    <source>
        <dbReference type="ARBA" id="ARBA00022692"/>
    </source>
</evidence>
<evidence type="ECO:0000256" key="4">
    <source>
        <dbReference type="ARBA" id="ARBA00022801"/>
    </source>
</evidence>
<dbReference type="AlphaFoldDB" id="A0A1X9LLU8"/>
<dbReference type="Proteomes" id="UP000192775">
    <property type="component" value="Chromosome"/>
</dbReference>
<keyword evidence="4" id="KW-0378">Hydrolase</keyword>
<gene>
    <name evidence="7" type="ORF">B5808_13815</name>
</gene>
<dbReference type="SUPFAM" id="SSF48317">
    <property type="entry name" value="Acid phosphatase/Vanadium-dependent haloperoxidase"/>
    <property type="match status" value="1"/>
</dbReference>
<reference evidence="7 8" key="1">
    <citation type="submission" date="2017-04" db="EMBL/GenBank/DDBJ databases">
        <authorList>
            <person name="Afonso C.L."/>
            <person name="Miller P.J."/>
            <person name="Scott M.A."/>
            <person name="Spackman E."/>
            <person name="Goraichik I."/>
            <person name="Dimitrov K.M."/>
            <person name="Suarez D.L."/>
            <person name="Swayne D.E."/>
        </authorList>
    </citation>
    <scope>NUCLEOTIDE SEQUENCE [LARGE SCALE GENOMIC DNA]</scope>
    <source>
        <strain evidence="8">XA(T)</strain>
    </source>
</reference>
<keyword evidence="2" id="KW-1003">Cell membrane</keyword>
<dbReference type="PANTHER" id="PTHR14969">
    <property type="entry name" value="SPHINGOSINE-1-PHOSPHATE PHOSPHOHYDROLASE"/>
    <property type="match status" value="1"/>
</dbReference>
<proteinExistence type="predicted"/>
<keyword evidence="6" id="KW-0472">Membrane</keyword>
<dbReference type="PANTHER" id="PTHR14969:SF62">
    <property type="entry name" value="DECAPRENYLPHOSPHORYL-5-PHOSPHORIBOSE PHOSPHATASE RV3807C-RELATED"/>
    <property type="match status" value="1"/>
</dbReference>
<comment type="subcellular location">
    <subcellularLocation>
        <location evidence="1">Cell membrane</location>
        <topology evidence="1">Multi-pass membrane protein</topology>
    </subcellularLocation>
</comment>
<dbReference type="KEGG" id="cphy:B5808_13815"/>
<evidence type="ECO:0000313" key="8">
    <source>
        <dbReference type="Proteomes" id="UP000192775"/>
    </source>
</evidence>
<dbReference type="InterPro" id="IPR036938">
    <property type="entry name" value="PAP2/HPO_sf"/>
</dbReference>
<evidence type="ECO:0000313" key="7">
    <source>
        <dbReference type="EMBL" id="ARJ06175.1"/>
    </source>
</evidence>
<dbReference type="SMART" id="SM00014">
    <property type="entry name" value="acidPPc"/>
    <property type="match status" value="1"/>
</dbReference>